<sequence length="62" mass="6919">MLTMVIENPIQLTIVSDEPLIVLGTEPAMSVENIGESATTLNPQVKRKRKRRKVDGWDTIKG</sequence>
<dbReference type="AlphaFoldDB" id="X1U9L2"/>
<protein>
    <submittedName>
        <fullName evidence="2">Uncharacterized protein</fullName>
    </submittedName>
</protein>
<reference evidence="2" key="1">
    <citation type="journal article" date="2014" name="Front. Microbiol.">
        <title>High frequency of phylogenetically diverse reductive dehalogenase-homologous genes in deep subseafloor sedimentary metagenomes.</title>
        <authorList>
            <person name="Kawai M."/>
            <person name="Futagami T."/>
            <person name="Toyoda A."/>
            <person name="Takaki Y."/>
            <person name="Nishi S."/>
            <person name="Hori S."/>
            <person name="Arai W."/>
            <person name="Tsubouchi T."/>
            <person name="Morono Y."/>
            <person name="Uchiyama I."/>
            <person name="Ito T."/>
            <person name="Fujiyama A."/>
            <person name="Inagaki F."/>
            <person name="Takami H."/>
        </authorList>
    </citation>
    <scope>NUCLEOTIDE SEQUENCE</scope>
    <source>
        <strain evidence="2">Expedition CK06-06</strain>
    </source>
</reference>
<comment type="caution">
    <text evidence="2">The sequence shown here is derived from an EMBL/GenBank/DDBJ whole genome shotgun (WGS) entry which is preliminary data.</text>
</comment>
<accession>X1U9L2</accession>
<name>X1U9L2_9ZZZZ</name>
<feature type="non-terminal residue" evidence="2">
    <location>
        <position position="62"/>
    </location>
</feature>
<evidence type="ECO:0000256" key="1">
    <source>
        <dbReference type="SAM" id="MobiDB-lite"/>
    </source>
</evidence>
<organism evidence="2">
    <name type="scientific">marine sediment metagenome</name>
    <dbReference type="NCBI Taxonomy" id="412755"/>
    <lineage>
        <taxon>unclassified sequences</taxon>
        <taxon>metagenomes</taxon>
        <taxon>ecological metagenomes</taxon>
    </lineage>
</organism>
<feature type="region of interest" description="Disordered" evidence="1">
    <location>
        <begin position="40"/>
        <end position="62"/>
    </location>
</feature>
<proteinExistence type="predicted"/>
<dbReference type="EMBL" id="BARW01020161">
    <property type="protein sequence ID" value="GAI88994.1"/>
    <property type="molecule type" value="Genomic_DNA"/>
</dbReference>
<evidence type="ECO:0000313" key="2">
    <source>
        <dbReference type="EMBL" id="GAI88994.1"/>
    </source>
</evidence>
<gene>
    <name evidence="2" type="ORF">S12H4_34122</name>
</gene>